<dbReference type="InParanoid" id="A0A024GPJ2"/>
<dbReference type="EMBL" id="CAIX01000248">
    <property type="protein sequence ID" value="CCI48807.1"/>
    <property type="molecule type" value="Genomic_DNA"/>
</dbReference>
<reference evidence="1 2" key="1">
    <citation type="submission" date="2012-05" db="EMBL/GenBank/DDBJ databases">
        <title>Recombination and specialization in a pathogen metapopulation.</title>
        <authorList>
            <person name="Gardiner A."/>
            <person name="Kemen E."/>
            <person name="Schultz-Larsen T."/>
            <person name="MacLean D."/>
            <person name="Van Oosterhout C."/>
            <person name="Jones J.D.G."/>
        </authorList>
    </citation>
    <scope>NUCLEOTIDE SEQUENCE [LARGE SCALE GENOMIC DNA]</scope>
    <source>
        <strain evidence="1 2">Ac Nc2</strain>
    </source>
</reference>
<organism evidence="1 2">
    <name type="scientific">Albugo candida</name>
    <dbReference type="NCBI Taxonomy" id="65357"/>
    <lineage>
        <taxon>Eukaryota</taxon>
        <taxon>Sar</taxon>
        <taxon>Stramenopiles</taxon>
        <taxon>Oomycota</taxon>
        <taxon>Peronosporomycetes</taxon>
        <taxon>Albuginales</taxon>
        <taxon>Albuginaceae</taxon>
        <taxon>Albugo</taxon>
    </lineage>
</organism>
<accession>A0A024GPJ2</accession>
<evidence type="ECO:0008006" key="3">
    <source>
        <dbReference type="Google" id="ProtNLM"/>
    </source>
</evidence>
<gene>
    <name evidence="1" type="ORF">BN9_100060</name>
</gene>
<name>A0A024GPJ2_9STRA</name>
<proteinExistence type="predicted"/>
<dbReference type="OrthoDB" id="164633at2759"/>
<dbReference type="Proteomes" id="UP000053237">
    <property type="component" value="Unassembled WGS sequence"/>
</dbReference>
<protein>
    <recommendedName>
        <fullName evidence="3">BZIP domain-containing protein</fullName>
    </recommendedName>
</protein>
<evidence type="ECO:0000313" key="1">
    <source>
        <dbReference type="EMBL" id="CCI48807.1"/>
    </source>
</evidence>
<keyword evidence="2" id="KW-1185">Reference proteome</keyword>
<sequence length="343" mass="39274">MTPDWLFLSPEILDDTAIQKIISRVAKRESKLIRHRQAQERYRGRLRKSKIQELKLIVCLLSKIQKNCKEILVLQKGNREYRKKLSLIRRLILDYSGALESILYEPQLHSVASNKVGELECGAMDTPEILAKVLLREVMERLSPLGRIEDMAEMCFKSVLDNAAFAASQYDPNTAKVLGWTDQRQVSETEARFMFTKHFPNGDLNGFADRTFDTSLVYEKYRLVQNWVTDMSILQKINENTYLMLRENAAPNTDFQFRTIYLLFRFFADDGNTIVVATKSLEDCIQDSMPNSRMPYIKALYSFVFTKYTPHLSGQNQANAIDVPIASKKGCFVQLGGQVGVGS</sequence>
<dbReference type="AlphaFoldDB" id="A0A024GPJ2"/>
<evidence type="ECO:0000313" key="2">
    <source>
        <dbReference type="Proteomes" id="UP000053237"/>
    </source>
</evidence>
<comment type="caution">
    <text evidence="1">The sequence shown here is derived from an EMBL/GenBank/DDBJ whole genome shotgun (WGS) entry which is preliminary data.</text>
</comment>